<dbReference type="InterPro" id="IPR036597">
    <property type="entry name" value="Fido-like_dom_sf"/>
</dbReference>
<dbReference type="RefSeq" id="WP_073556346.1">
    <property type="nucleotide sequence ID" value="NZ_MRCA01000009.1"/>
</dbReference>
<comment type="caution">
    <text evidence="2">The sequence shown here is derived from an EMBL/GenBank/DDBJ whole genome shotgun (WGS) entry which is preliminary data.</text>
</comment>
<protein>
    <submittedName>
        <fullName evidence="2">Death-on-curing protein</fullName>
    </submittedName>
</protein>
<organism evidence="2 3">
    <name type="scientific">Fischerella major NIES-592</name>
    <dbReference type="NCBI Taxonomy" id="210994"/>
    <lineage>
        <taxon>Bacteria</taxon>
        <taxon>Bacillati</taxon>
        <taxon>Cyanobacteriota</taxon>
        <taxon>Cyanophyceae</taxon>
        <taxon>Nostocales</taxon>
        <taxon>Hapalosiphonaceae</taxon>
        <taxon>Fischerella</taxon>
    </lineage>
</organism>
<keyword evidence="3" id="KW-1185">Reference proteome</keyword>
<sequence length="132" mass="14547">MRYLTLKEILELYQRIIEQSGGSAGISNLNGLESAIAQPQTTFAGEELYPSIPEKAVALGFSLIKNHPFIDGNKRIGHAAMEVFLVLNGFEISAAVDEQEQVILKVASGELGREEFTEWLGKHIVAKLSFQE</sequence>
<evidence type="ECO:0000313" key="2">
    <source>
        <dbReference type="EMBL" id="OKH12865.1"/>
    </source>
</evidence>
<dbReference type="InterPro" id="IPR003812">
    <property type="entry name" value="Fido"/>
</dbReference>
<dbReference type="PROSITE" id="PS51459">
    <property type="entry name" value="FIDO"/>
    <property type="match status" value="1"/>
</dbReference>
<dbReference type="InterPro" id="IPR006440">
    <property type="entry name" value="Doc"/>
</dbReference>
<dbReference type="SUPFAM" id="SSF140931">
    <property type="entry name" value="Fic-like"/>
    <property type="match status" value="1"/>
</dbReference>
<dbReference type="PANTHER" id="PTHR39426">
    <property type="entry name" value="HOMOLOGY TO DEATH-ON-CURING PROTEIN OF PHAGE P1"/>
    <property type="match status" value="1"/>
</dbReference>
<name>A0A1U7GX50_9CYAN</name>
<dbReference type="EMBL" id="MRCA01000009">
    <property type="protein sequence ID" value="OKH12865.1"/>
    <property type="molecule type" value="Genomic_DNA"/>
</dbReference>
<evidence type="ECO:0000259" key="1">
    <source>
        <dbReference type="PROSITE" id="PS51459"/>
    </source>
</evidence>
<dbReference type="PIRSF" id="PIRSF018297">
    <property type="entry name" value="Doc"/>
    <property type="match status" value="1"/>
</dbReference>
<dbReference type="NCBIfam" id="TIGR01550">
    <property type="entry name" value="DOC_P1"/>
    <property type="match status" value="1"/>
</dbReference>
<evidence type="ECO:0000313" key="3">
    <source>
        <dbReference type="Proteomes" id="UP000186391"/>
    </source>
</evidence>
<dbReference type="Proteomes" id="UP000186391">
    <property type="component" value="Unassembled WGS sequence"/>
</dbReference>
<dbReference type="PANTHER" id="PTHR39426:SF1">
    <property type="entry name" value="HOMOLOGY TO DEATH-ON-CURING PROTEIN OF PHAGE P1"/>
    <property type="match status" value="1"/>
</dbReference>
<dbReference type="OrthoDB" id="9802752at2"/>
<feature type="domain" description="Fido" evidence="1">
    <location>
        <begin position="4"/>
        <end position="122"/>
    </location>
</feature>
<dbReference type="Gene3D" id="1.20.120.1870">
    <property type="entry name" value="Fic/DOC protein, Fido domain"/>
    <property type="match status" value="1"/>
</dbReference>
<proteinExistence type="predicted"/>
<dbReference type="Pfam" id="PF02661">
    <property type="entry name" value="Fic"/>
    <property type="match status" value="1"/>
</dbReference>
<gene>
    <name evidence="2" type="ORF">NIES592_16740</name>
</gene>
<accession>A0A1U7GX50</accession>
<dbReference type="GO" id="GO:0016301">
    <property type="term" value="F:kinase activity"/>
    <property type="evidence" value="ECO:0007669"/>
    <property type="project" value="InterPro"/>
</dbReference>
<dbReference type="InterPro" id="IPR053737">
    <property type="entry name" value="Type_II_TA_Toxin"/>
</dbReference>
<reference evidence="2 3" key="1">
    <citation type="submission" date="2016-11" db="EMBL/GenBank/DDBJ databases">
        <title>Draft Genome Sequences of Nine Cyanobacterial Strains from Diverse Habitats.</title>
        <authorList>
            <person name="Zhu T."/>
            <person name="Hou S."/>
            <person name="Lu X."/>
            <person name="Hess W.R."/>
        </authorList>
    </citation>
    <scope>NUCLEOTIDE SEQUENCE [LARGE SCALE GENOMIC DNA]</scope>
    <source>
        <strain evidence="2 3">NIES-592</strain>
    </source>
</reference>
<dbReference type="AlphaFoldDB" id="A0A1U7GX50"/>